<name>A0A7S3PE77_9STRA</name>
<dbReference type="InterPro" id="IPR036322">
    <property type="entry name" value="WD40_repeat_dom_sf"/>
</dbReference>
<dbReference type="PANTHER" id="PTHR47467">
    <property type="entry name" value="OS01G0867200 PROTEIN"/>
    <property type="match status" value="1"/>
</dbReference>
<dbReference type="PANTHER" id="PTHR47467:SF1">
    <property type="entry name" value="WD40 REPEAT-CONTAINING PROTEIN"/>
    <property type="match status" value="1"/>
</dbReference>
<accession>A0A7S3PE77</accession>
<organism evidence="1">
    <name type="scientific">Aplanochytrium stocchinoi</name>
    <dbReference type="NCBI Taxonomy" id="215587"/>
    <lineage>
        <taxon>Eukaryota</taxon>
        <taxon>Sar</taxon>
        <taxon>Stramenopiles</taxon>
        <taxon>Bigyra</taxon>
        <taxon>Labyrinthulomycetes</taxon>
        <taxon>Thraustochytrida</taxon>
        <taxon>Thraustochytriidae</taxon>
        <taxon>Aplanochytrium</taxon>
    </lineage>
</organism>
<protein>
    <submittedName>
        <fullName evidence="1">Uncharacterized protein</fullName>
    </submittedName>
</protein>
<sequence length="340" mass="37873">MNGLPFPKTLDESAVREVKIGPELTGIVQSMAHSNGIVAAVDEFGKGFCKRYVHSQSQEHTDQPSQSKRLKTDTAYYNVEPIWNGQKRSNWDQGWTGICLPSETNCSRLATTSFFGKETLIMDIESDTNAIDKITHFLNPTCSKFLSKGPFGPGNRTVAVAEWNTVSIWDLRCSNKAVTQFRYFENFSDKIIYSLDACGDSSTIVFGGEGKDVSFADTRKWSVKNKWKCPVKYDVIGLHLSSDGSHCFAAGLDNELILHNLNAEVTKVARSKRDTVVPQSLPSGSLLHQNHRVFRSEAQWAGVSLWKEKGNKEDKLLSVVGYSISGKLYVLRYKPTKTGT</sequence>
<reference evidence="1" key="1">
    <citation type="submission" date="2021-01" db="EMBL/GenBank/DDBJ databases">
        <authorList>
            <person name="Corre E."/>
            <person name="Pelletier E."/>
            <person name="Niang G."/>
            <person name="Scheremetjew M."/>
            <person name="Finn R."/>
            <person name="Kale V."/>
            <person name="Holt S."/>
            <person name="Cochrane G."/>
            <person name="Meng A."/>
            <person name="Brown T."/>
            <person name="Cohen L."/>
        </authorList>
    </citation>
    <scope>NUCLEOTIDE SEQUENCE</scope>
    <source>
        <strain evidence="1">GSBS06</strain>
    </source>
</reference>
<dbReference type="Gene3D" id="2.130.10.10">
    <property type="entry name" value="YVTN repeat-like/Quinoprotein amine dehydrogenase"/>
    <property type="match status" value="1"/>
</dbReference>
<evidence type="ECO:0000313" key="1">
    <source>
        <dbReference type="EMBL" id="CAE0433219.1"/>
    </source>
</evidence>
<gene>
    <name evidence="1" type="ORF">ASTO00021_LOCUS3540</name>
</gene>
<dbReference type="SUPFAM" id="SSF50978">
    <property type="entry name" value="WD40 repeat-like"/>
    <property type="match status" value="1"/>
</dbReference>
<dbReference type="InterPro" id="IPR015943">
    <property type="entry name" value="WD40/YVTN_repeat-like_dom_sf"/>
</dbReference>
<dbReference type="EMBL" id="HBIN01004954">
    <property type="protein sequence ID" value="CAE0433219.1"/>
    <property type="molecule type" value="Transcribed_RNA"/>
</dbReference>
<dbReference type="AlphaFoldDB" id="A0A7S3PE77"/>
<proteinExistence type="predicted"/>